<feature type="region of interest" description="tRNA (mnm(5)s(2)U34)-methyltransferase" evidence="10">
    <location>
        <begin position="1"/>
        <end position="242"/>
    </location>
</feature>
<comment type="catalytic activity">
    <reaction evidence="10">
        <text>5-aminomethyl-2-thiouridine(34) in tRNA + S-adenosyl-L-methionine = 5-methylaminomethyl-2-thiouridine(34) in tRNA + S-adenosyl-L-homocysteine + H(+)</text>
        <dbReference type="Rhea" id="RHEA:19569"/>
        <dbReference type="Rhea" id="RHEA-COMP:10195"/>
        <dbReference type="Rhea" id="RHEA-COMP:10197"/>
        <dbReference type="ChEBI" id="CHEBI:15378"/>
        <dbReference type="ChEBI" id="CHEBI:57856"/>
        <dbReference type="ChEBI" id="CHEBI:59789"/>
        <dbReference type="ChEBI" id="CHEBI:74454"/>
        <dbReference type="ChEBI" id="CHEBI:74455"/>
        <dbReference type="EC" id="2.1.1.61"/>
    </reaction>
</comment>
<dbReference type="InterPro" id="IPR047785">
    <property type="entry name" value="tRNA_MNMC2"/>
</dbReference>
<evidence type="ECO:0000256" key="7">
    <source>
        <dbReference type="ARBA" id="ARBA00022827"/>
    </source>
</evidence>
<keyword evidence="8 10" id="KW-0560">Oxidoreductase</keyword>
<evidence type="ECO:0000313" key="14">
    <source>
        <dbReference type="Proteomes" id="UP001467690"/>
    </source>
</evidence>
<comment type="subcellular location">
    <subcellularLocation>
        <location evidence="10">Cytoplasm</location>
    </subcellularLocation>
</comment>
<dbReference type="InterPro" id="IPR017610">
    <property type="entry name" value="tRNA_S-uridine_synth_MnmC_C"/>
</dbReference>
<evidence type="ECO:0000256" key="10">
    <source>
        <dbReference type="HAMAP-Rule" id="MF_01102"/>
    </source>
</evidence>
<comment type="function">
    <text evidence="10">Catalyzes the last two steps in the biosynthesis of 5-methylaminomethyl-2-thiouridine (mnm(5)s(2)U) at the wobble position (U34) in tRNA. Catalyzes the FAD-dependent demodification of cmnm(5)s(2)U34 to nm(5)s(2)U34, followed by the transfer of a methyl group from S-adenosyl-L-methionine to nm(5)s(2)U34, to form mnm(5)s(2)U34.</text>
</comment>
<dbReference type="Gene3D" id="3.50.50.60">
    <property type="entry name" value="FAD/NAD(P)-binding domain"/>
    <property type="match status" value="1"/>
</dbReference>
<dbReference type="Proteomes" id="UP001467690">
    <property type="component" value="Unassembled WGS sequence"/>
</dbReference>
<gene>
    <name evidence="10 13" type="primary">mnmC</name>
    <name evidence="13" type="ORF">ABS311_11820</name>
</gene>
<evidence type="ECO:0000256" key="8">
    <source>
        <dbReference type="ARBA" id="ARBA00023002"/>
    </source>
</evidence>
<keyword evidence="7 10" id="KW-0274">FAD</keyword>
<evidence type="ECO:0000256" key="5">
    <source>
        <dbReference type="ARBA" id="ARBA00022691"/>
    </source>
</evidence>
<name>A0ABV1RIS3_9ALTE</name>
<reference evidence="13 14" key="1">
    <citation type="submission" date="2024-06" db="EMBL/GenBank/DDBJ databases">
        <authorList>
            <person name="Chen R.Y."/>
        </authorList>
    </citation>
    <scope>NUCLEOTIDE SEQUENCE [LARGE SCALE GENOMIC DNA]</scope>
    <source>
        <strain evidence="13 14">D2</strain>
    </source>
</reference>
<dbReference type="HAMAP" id="MF_01102">
    <property type="entry name" value="MnmC"/>
    <property type="match status" value="1"/>
</dbReference>
<keyword evidence="3 10" id="KW-0285">Flavoprotein</keyword>
<dbReference type="Gene3D" id="3.40.50.150">
    <property type="entry name" value="Vaccinia Virus protein VP39"/>
    <property type="match status" value="1"/>
</dbReference>
<dbReference type="InterPro" id="IPR023032">
    <property type="entry name" value="tRNA_MAMT_biosynth_bifunc_MnmC"/>
</dbReference>
<comment type="similarity">
    <text evidence="10">In the N-terminal section; belongs to the methyltransferase superfamily. tRNA (mnm(5)s(2)U34)-methyltransferase family.</text>
</comment>
<evidence type="ECO:0000259" key="12">
    <source>
        <dbReference type="Pfam" id="PF05430"/>
    </source>
</evidence>
<keyword evidence="5 10" id="KW-0949">S-adenosyl-L-methionine</keyword>
<evidence type="ECO:0000256" key="9">
    <source>
        <dbReference type="ARBA" id="ARBA00023268"/>
    </source>
</evidence>
<dbReference type="EC" id="1.5.-.-" evidence="10"/>
<organism evidence="13 14">
    <name type="scientific">Catenovulum sediminis</name>
    <dbReference type="NCBI Taxonomy" id="1740262"/>
    <lineage>
        <taxon>Bacteria</taxon>
        <taxon>Pseudomonadati</taxon>
        <taxon>Pseudomonadota</taxon>
        <taxon>Gammaproteobacteria</taxon>
        <taxon>Alteromonadales</taxon>
        <taxon>Alteromonadaceae</taxon>
        <taxon>Catenovulum</taxon>
    </lineage>
</organism>
<dbReference type="InterPro" id="IPR029063">
    <property type="entry name" value="SAM-dependent_MTases_sf"/>
</dbReference>
<keyword evidence="4 10" id="KW-0808">Transferase</keyword>
<dbReference type="Pfam" id="PF05430">
    <property type="entry name" value="Methyltransf_30"/>
    <property type="match status" value="1"/>
</dbReference>
<keyword evidence="6 10" id="KW-0819">tRNA processing</keyword>
<feature type="domain" description="MnmC-like methyltransferase" evidence="12">
    <location>
        <begin position="117"/>
        <end position="240"/>
    </location>
</feature>
<evidence type="ECO:0000256" key="2">
    <source>
        <dbReference type="ARBA" id="ARBA00022603"/>
    </source>
</evidence>
<comment type="caution">
    <text evidence="13">The sequence shown here is derived from an EMBL/GenBank/DDBJ whole genome shotgun (WGS) entry which is preliminary data.</text>
</comment>
<comment type="similarity">
    <text evidence="10">In the C-terminal section; belongs to the DAO family.</text>
</comment>
<dbReference type="SUPFAM" id="SSF51905">
    <property type="entry name" value="FAD/NAD(P)-binding domain"/>
    <property type="match status" value="1"/>
</dbReference>
<evidence type="ECO:0000313" key="13">
    <source>
        <dbReference type="EMBL" id="MER2492562.1"/>
    </source>
</evidence>
<keyword evidence="9 10" id="KW-0511">Multifunctional enzyme</keyword>
<accession>A0ABV1RIS3</accession>
<evidence type="ECO:0000256" key="3">
    <source>
        <dbReference type="ARBA" id="ARBA00022630"/>
    </source>
</evidence>
<evidence type="ECO:0000256" key="1">
    <source>
        <dbReference type="ARBA" id="ARBA00022490"/>
    </source>
</evidence>
<keyword evidence="2 10" id="KW-0489">Methyltransferase</keyword>
<protein>
    <recommendedName>
        <fullName evidence="10">tRNA 5-methylaminomethyl-2-thiouridine biosynthesis bifunctional protein MnmC</fullName>
        <shortName evidence="10">tRNA mnm(5)s(2)U biosynthesis bifunctional protein</shortName>
    </recommendedName>
    <domain>
        <recommendedName>
            <fullName evidence="10">tRNA (mnm(5)s(2)U34)-methyltransferase</fullName>
            <ecNumber evidence="10">2.1.1.61</ecNumber>
        </recommendedName>
    </domain>
    <domain>
        <recommendedName>
            <fullName evidence="10">FAD-dependent cmnm(5)s(2)U34 oxidoreductase</fullName>
            <ecNumber evidence="10">1.5.-.-</ecNumber>
        </recommendedName>
    </domain>
</protein>
<dbReference type="NCBIfam" id="NF002481">
    <property type="entry name" value="PRK01747.1-2"/>
    <property type="match status" value="1"/>
</dbReference>
<keyword evidence="1 10" id="KW-0963">Cytoplasm</keyword>
<feature type="region of interest" description="FAD-dependent cmnm(5)s(2)U34 oxidoreductase" evidence="10">
    <location>
        <begin position="270"/>
        <end position="670"/>
    </location>
</feature>
<dbReference type="PANTHER" id="PTHR13847:SF283">
    <property type="entry name" value="TRNA 5-METHYLAMINOMETHYL-2-THIOURIDINE BIOSYNTHESIS BIFUNCTIONAL PROTEIN MNMC"/>
    <property type="match status" value="1"/>
</dbReference>
<dbReference type="Gene3D" id="3.30.9.10">
    <property type="entry name" value="D-Amino Acid Oxidase, subunit A, domain 2"/>
    <property type="match status" value="1"/>
</dbReference>
<keyword evidence="14" id="KW-1185">Reference proteome</keyword>
<dbReference type="EMBL" id="JBELOE010000216">
    <property type="protein sequence ID" value="MER2492562.1"/>
    <property type="molecule type" value="Genomic_DNA"/>
</dbReference>
<dbReference type="InterPro" id="IPR006076">
    <property type="entry name" value="FAD-dep_OxRdtase"/>
</dbReference>
<dbReference type="SUPFAM" id="SSF54373">
    <property type="entry name" value="FAD-linked reductases, C-terminal domain"/>
    <property type="match status" value="1"/>
</dbReference>
<dbReference type="NCBIfam" id="NF033855">
    <property type="entry name" value="tRNA_MNMC2"/>
    <property type="match status" value="1"/>
</dbReference>
<feature type="domain" description="FAD dependent oxidoreductase" evidence="11">
    <location>
        <begin position="266"/>
        <end position="634"/>
    </location>
</feature>
<dbReference type="RefSeq" id="WP_350402050.1">
    <property type="nucleotide sequence ID" value="NZ_JBELOE010000216.1"/>
</dbReference>
<evidence type="ECO:0000256" key="6">
    <source>
        <dbReference type="ARBA" id="ARBA00022694"/>
    </source>
</evidence>
<dbReference type="Pfam" id="PF01266">
    <property type="entry name" value="DAO"/>
    <property type="match status" value="1"/>
</dbReference>
<dbReference type="InterPro" id="IPR036188">
    <property type="entry name" value="FAD/NAD-bd_sf"/>
</dbReference>
<dbReference type="PANTHER" id="PTHR13847">
    <property type="entry name" value="SARCOSINE DEHYDROGENASE-RELATED"/>
    <property type="match status" value="1"/>
</dbReference>
<comment type="cofactor">
    <cofactor evidence="10">
        <name>FAD</name>
        <dbReference type="ChEBI" id="CHEBI:57692"/>
    </cofactor>
</comment>
<proteinExistence type="inferred from homology"/>
<evidence type="ECO:0000259" key="11">
    <source>
        <dbReference type="Pfam" id="PF01266"/>
    </source>
</evidence>
<dbReference type="NCBIfam" id="TIGR03197">
    <property type="entry name" value="MnmC_Cterm"/>
    <property type="match status" value="1"/>
</dbReference>
<dbReference type="EC" id="2.1.1.61" evidence="10"/>
<evidence type="ECO:0000256" key="4">
    <source>
        <dbReference type="ARBA" id="ARBA00022679"/>
    </source>
</evidence>
<sequence>MNNITTADVQFNENGNPISEKYDDIYFSKEDGLTESYEVFQNGNNLVGRWQTNNHSHFTIAETGFGTGLNFLAVCQRFINFKQTHPSAQLKKLHFISFEKFPLEKSALQTALKAWPQLTYWSNQLLAQYPYLVSGPHRIHFDGNITLDLWLGDIAEQMPQMQNVSNGFIDAWFLDGFAPSKNPDMWQQSLFNNMAFYSKPNATFSTFTAAGFVRRGLIEAGFNVEKVKGFGYKRERIQGVLTDKKNTDSEKPKWNIYPIEMSPSKKVAIVGGGIAAVTTALALVQRDFQVELYCPTLETDGASGNQQGAIYPMLQNNHNAFSEVNLKAFQFSQQFYHYWQSKFDFDADFCGLIQLAFSDIVKERQNSLVEGELWPQSVFQALDATQCSEVAGVSIDTGGLYFPDAGWINPKAFVKAAKTYLAQCRNVSIISDAELVDIQKIESHWRLKFDCESAQFETITPSVVLALSHNSRDFSYTQHLSLSPVRGQITHINSHASLKNLNTVLCHKGYLTPETNNLHCIGATYKHGQTDSQPTSQDNLSNLALQKKHLPALSDELSEKNVSGERASIRSATPDHLPMCGLVNSPQYLKKSLRCKNRRYKDPLPEVDNIGLYVLTGLGSRGLTTAPLLADCLASVMAGEGLPLPSFAIEALHPNRFIFRGLKRGLEVNS</sequence>
<dbReference type="InterPro" id="IPR008471">
    <property type="entry name" value="MnmC-like_methylTransf"/>
</dbReference>